<dbReference type="EMBL" id="AZHW01000183">
    <property type="protein sequence ID" value="ETX02008.1"/>
    <property type="molecule type" value="Genomic_DNA"/>
</dbReference>
<dbReference type="Proteomes" id="UP000019141">
    <property type="component" value="Unassembled WGS sequence"/>
</dbReference>
<dbReference type="InterPro" id="IPR029063">
    <property type="entry name" value="SAM-dependent_MTases_sf"/>
</dbReference>
<protein>
    <recommendedName>
        <fullName evidence="2">Methyltransferase type 11 domain-containing protein</fullName>
    </recommendedName>
</protein>
<name>W4LVT1_ENTF1</name>
<dbReference type="InterPro" id="IPR050447">
    <property type="entry name" value="Erg6_SMT_methyltransf"/>
</dbReference>
<dbReference type="PANTHER" id="PTHR44068">
    <property type="entry name" value="ZGC:194242"/>
    <property type="match status" value="1"/>
</dbReference>
<comment type="caution">
    <text evidence="3">The sequence shown here is derived from an EMBL/GenBank/DDBJ whole genome shotgun (WGS) entry which is preliminary data.</text>
</comment>
<accession>W4LVT1</accession>
<dbReference type="CDD" id="cd02440">
    <property type="entry name" value="AdoMet_MTases"/>
    <property type="match status" value="1"/>
</dbReference>
<dbReference type="HOGENOM" id="CLU_039068_6_2_7"/>
<keyword evidence="4" id="KW-1185">Reference proteome</keyword>
<dbReference type="Gene3D" id="3.40.50.150">
    <property type="entry name" value="Vaccinia Virus protein VP39"/>
    <property type="match status" value="1"/>
</dbReference>
<keyword evidence="1" id="KW-0808">Transferase</keyword>
<dbReference type="Pfam" id="PF08241">
    <property type="entry name" value="Methyltransf_11"/>
    <property type="match status" value="1"/>
</dbReference>
<feature type="domain" description="Methyltransferase type 11" evidence="2">
    <location>
        <begin position="66"/>
        <end position="161"/>
    </location>
</feature>
<gene>
    <name evidence="3" type="ORF">ETSY1_05170</name>
</gene>
<dbReference type="GO" id="GO:0008757">
    <property type="term" value="F:S-adenosylmethionine-dependent methyltransferase activity"/>
    <property type="evidence" value="ECO:0007669"/>
    <property type="project" value="InterPro"/>
</dbReference>
<evidence type="ECO:0000259" key="2">
    <source>
        <dbReference type="Pfam" id="PF08241"/>
    </source>
</evidence>
<evidence type="ECO:0000256" key="1">
    <source>
        <dbReference type="ARBA" id="ARBA00022679"/>
    </source>
</evidence>
<evidence type="ECO:0000313" key="3">
    <source>
        <dbReference type="EMBL" id="ETX02008.1"/>
    </source>
</evidence>
<proteinExistence type="predicted"/>
<evidence type="ECO:0000313" key="4">
    <source>
        <dbReference type="Proteomes" id="UP000019141"/>
    </source>
</evidence>
<dbReference type="InterPro" id="IPR013216">
    <property type="entry name" value="Methyltransf_11"/>
</dbReference>
<dbReference type="SUPFAM" id="SSF53335">
    <property type="entry name" value="S-adenosyl-L-methionine-dependent methyltransferases"/>
    <property type="match status" value="1"/>
</dbReference>
<reference evidence="3 4" key="1">
    <citation type="journal article" date="2014" name="Nature">
        <title>An environmental bacterial taxon with a large and distinct metabolic repertoire.</title>
        <authorList>
            <person name="Wilson M.C."/>
            <person name="Mori T."/>
            <person name="Ruckert C."/>
            <person name="Uria A.R."/>
            <person name="Helf M.J."/>
            <person name="Takada K."/>
            <person name="Gernert C."/>
            <person name="Steffens U.A."/>
            <person name="Heycke N."/>
            <person name="Schmitt S."/>
            <person name="Rinke C."/>
            <person name="Helfrich E.J."/>
            <person name="Brachmann A.O."/>
            <person name="Gurgui C."/>
            <person name="Wakimoto T."/>
            <person name="Kracht M."/>
            <person name="Crusemann M."/>
            <person name="Hentschel U."/>
            <person name="Abe I."/>
            <person name="Matsunaga S."/>
            <person name="Kalinowski J."/>
            <person name="Takeyama H."/>
            <person name="Piel J."/>
        </authorList>
    </citation>
    <scope>NUCLEOTIDE SEQUENCE [LARGE SCALE GENOMIC DNA]</scope>
    <source>
        <strain evidence="4">TSY1</strain>
    </source>
</reference>
<dbReference type="AlphaFoldDB" id="W4LVT1"/>
<dbReference type="PANTHER" id="PTHR44068:SF11">
    <property type="entry name" value="GERANYL DIPHOSPHATE 2-C-METHYLTRANSFERASE"/>
    <property type="match status" value="1"/>
</dbReference>
<sequence length="269" mass="29687">MNRQSTGSASNYYDAKVQSFFDIWGGEHIHFGIYLDGTETLAEASAKTVEKLYSLLSAKQPGARILDLGSAFGGPARFLASQGHHVTCVDLSTANNQVNQQLNAANGLDSITILEENFESLSSPDESFDMVWSQDAICHASNLEQVFREAYRVLKPGGEFALCNTCCGDAIPEDVLETLNKRNSLSLQTISDHSKLAASVGFSESVCLDMSEHPSVHYQKMLQGVHAKEGEMVERGGQVYFDRVVQSLEYWLGVCNEGHMTWGMWKFVK</sequence>
<organism evidence="3 4">
    <name type="scientific">Entotheonella factor</name>
    <dbReference type="NCBI Taxonomy" id="1429438"/>
    <lineage>
        <taxon>Bacteria</taxon>
        <taxon>Pseudomonadati</taxon>
        <taxon>Nitrospinota/Tectimicrobiota group</taxon>
        <taxon>Candidatus Tectimicrobiota</taxon>
        <taxon>Candidatus Entotheonellia</taxon>
        <taxon>Candidatus Entotheonellales</taxon>
        <taxon>Candidatus Entotheonellaceae</taxon>
        <taxon>Candidatus Entotheonella</taxon>
    </lineage>
</organism>